<feature type="transmembrane region" description="Helical" evidence="1">
    <location>
        <begin position="109"/>
        <end position="128"/>
    </location>
</feature>
<feature type="transmembrane region" description="Helical" evidence="1">
    <location>
        <begin position="177"/>
        <end position="199"/>
    </location>
</feature>
<dbReference type="Pfam" id="PF25085">
    <property type="entry name" value="DUF7802"/>
    <property type="match status" value="1"/>
</dbReference>
<name>A0AAV0W0W2_9HEMI</name>
<feature type="transmembrane region" description="Helical" evidence="1">
    <location>
        <begin position="276"/>
        <end position="295"/>
    </location>
</feature>
<evidence type="ECO:0000313" key="4">
    <source>
        <dbReference type="Proteomes" id="UP001160148"/>
    </source>
</evidence>
<dbReference type="InterPro" id="IPR056704">
    <property type="entry name" value="DUF7802"/>
</dbReference>
<feature type="transmembrane region" description="Helical" evidence="1">
    <location>
        <begin position="245"/>
        <end position="264"/>
    </location>
</feature>
<dbReference type="AlphaFoldDB" id="A0AAV0W0W2"/>
<gene>
    <name evidence="3" type="ORF">MEUPH1_LOCUS5514</name>
</gene>
<feature type="transmembrane region" description="Helical" evidence="1">
    <location>
        <begin position="368"/>
        <end position="387"/>
    </location>
</feature>
<feature type="domain" description="DUF7802" evidence="2">
    <location>
        <begin position="26"/>
        <end position="380"/>
    </location>
</feature>
<keyword evidence="1" id="KW-0472">Membrane</keyword>
<protein>
    <recommendedName>
        <fullName evidence="2">DUF7802 domain-containing protein</fullName>
    </recommendedName>
</protein>
<dbReference type="PANTHER" id="PTHR35982:SF1">
    <property type="entry name" value="SPIROCYCLASE, AVEC FAMILY"/>
    <property type="match status" value="1"/>
</dbReference>
<feature type="transmembrane region" description="Helical" evidence="1">
    <location>
        <begin position="220"/>
        <end position="239"/>
    </location>
</feature>
<comment type="caution">
    <text evidence="3">The sequence shown here is derived from an EMBL/GenBank/DDBJ whole genome shotgun (WGS) entry which is preliminary data.</text>
</comment>
<feature type="transmembrane region" description="Helical" evidence="1">
    <location>
        <begin position="43"/>
        <end position="62"/>
    </location>
</feature>
<feature type="transmembrane region" description="Helical" evidence="1">
    <location>
        <begin position="135"/>
        <end position="157"/>
    </location>
</feature>
<accession>A0AAV0W0W2</accession>
<sequence>MFSRLLYSYSNKMAIIEQLSDVWKQFISFESISELWKNQPTYLLVQMLFIMGGAVTLIHALTNGGRRPLLWLCIICHGLVIESICYIMPDIDNFWHSTAPVMFFRHRLPLYVIILYSVFYYIAIEIAYRTNKTKVGFIVTVGLNVFLIDLPYDIMGIKFVHWTWHDTDPNIEDRMYWVPWTSYYFHMVFSASFVFWFFIKGVNLDQTYTFRTEIITSLKAIFLSTPCGILCFSVLYHPLHDLYDVPTQTITVFLISLYIMLSIFKRKPRKMFHRPYTMILYLTVYYSTFLCFAIWGKPENEISIGPHEEIGPCNVTVSSFGTELKKRKYLCIEDYNEDFDFHCVNDVPPQHSLMYTICGTPFKNRIEYIILIITIIIVSFTHFNESFKIIKQTKKSH</sequence>
<keyword evidence="4" id="KW-1185">Reference proteome</keyword>
<feature type="transmembrane region" description="Helical" evidence="1">
    <location>
        <begin position="69"/>
        <end position="89"/>
    </location>
</feature>
<keyword evidence="1" id="KW-0812">Transmembrane</keyword>
<reference evidence="3 4" key="1">
    <citation type="submission" date="2023-01" db="EMBL/GenBank/DDBJ databases">
        <authorList>
            <person name="Whitehead M."/>
        </authorList>
    </citation>
    <scope>NUCLEOTIDE SEQUENCE [LARGE SCALE GENOMIC DNA]</scope>
</reference>
<evidence type="ECO:0000256" key="1">
    <source>
        <dbReference type="SAM" id="Phobius"/>
    </source>
</evidence>
<dbReference type="PANTHER" id="PTHR35982">
    <property type="entry name" value="AGAP005361-PA"/>
    <property type="match status" value="1"/>
</dbReference>
<evidence type="ECO:0000259" key="2">
    <source>
        <dbReference type="Pfam" id="PF25085"/>
    </source>
</evidence>
<evidence type="ECO:0000313" key="3">
    <source>
        <dbReference type="EMBL" id="CAI6348883.1"/>
    </source>
</evidence>
<organism evidence="3 4">
    <name type="scientific">Macrosiphum euphorbiae</name>
    <name type="common">potato aphid</name>
    <dbReference type="NCBI Taxonomy" id="13131"/>
    <lineage>
        <taxon>Eukaryota</taxon>
        <taxon>Metazoa</taxon>
        <taxon>Ecdysozoa</taxon>
        <taxon>Arthropoda</taxon>
        <taxon>Hexapoda</taxon>
        <taxon>Insecta</taxon>
        <taxon>Pterygota</taxon>
        <taxon>Neoptera</taxon>
        <taxon>Paraneoptera</taxon>
        <taxon>Hemiptera</taxon>
        <taxon>Sternorrhyncha</taxon>
        <taxon>Aphidomorpha</taxon>
        <taxon>Aphidoidea</taxon>
        <taxon>Aphididae</taxon>
        <taxon>Macrosiphini</taxon>
        <taxon>Macrosiphum</taxon>
    </lineage>
</organism>
<proteinExistence type="predicted"/>
<keyword evidence="1" id="KW-1133">Transmembrane helix</keyword>
<dbReference type="EMBL" id="CARXXK010000001">
    <property type="protein sequence ID" value="CAI6348883.1"/>
    <property type="molecule type" value="Genomic_DNA"/>
</dbReference>
<dbReference type="Proteomes" id="UP001160148">
    <property type="component" value="Unassembled WGS sequence"/>
</dbReference>